<gene>
    <name evidence="2" type="ORF">BU23DRAFT_381455</name>
</gene>
<dbReference type="OrthoDB" id="5428863at2759"/>
<keyword evidence="3" id="KW-1185">Reference proteome</keyword>
<organism evidence="2 3">
    <name type="scientific">Bimuria novae-zelandiae CBS 107.79</name>
    <dbReference type="NCBI Taxonomy" id="1447943"/>
    <lineage>
        <taxon>Eukaryota</taxon>
        <taxon>Fungi</taxon>
        <taxon>Dikarya</taxon>
        <taxon>Ascomycota</taxon>
        <taxon>Pezizomycotina</taxon>
        <taxon>Dothideomycetes</taxon>
        <taxon>Pleosporomycetidae</taxon>
        <taxon>Pleosporales</taxon>
        <taxon>Massarineae</taxon>
        <taxon>Didymosphaeriaceae</taxon>
        <taxon>Bimuria</taxon>
    </lineage>
</organism>
<reference evidence="2" key="1">
    <citation type="journal article" date="2020" name="Stud. Mycol.">
        <title>101 Dothideomycetes genomes: a test case for predicting lifestyles and emergence of pathogens.</title>
        <authorList>
            <person name="Haridas S."/>
            <person name="Albert R."/>
            <person name="Binder M."/>
            <person name="Bloem J."/>
            <person name="Labutti K."/>
            <person name="Salamov A."/>
            <person name="Andreopoulos B."/>
            <person name="Baker S."/>
            <person name="Barry K."/>
            <person name="Bills G."/>
            <person name="Bluhm B."/>
            <person name="Cannon C."/>
            <person name="Castanera R."/>
            <person name="Culley D."/>
            <person name="Daum C."/>
            <person name="Ezra D."/>
            <person name="Gonzalez J."/>
            <person name="Henrissat B."/>
            <person name="Kuo A."/>
            <person name="Liang C."/>
            <person name="Lipzen A."/>
            <person name="Lutzoni F."/>
            <person name="Magnuson J."/>
            <person name="Mondo S."/>
            <person name="Nolan M."/>
            <person name="Ohm R."/>
            <person name="Pangilinan J."/>
            <person name="Park H.-J."/>
            <person name="Ramirez L."/>
            <person name="Alfaro M."/>
            <person name="Sun H."/>
            <person name="Tritt A."/>
            <person name="Yoshinaga Y."/>
            <person name="Zwiers L.-H."/>
            <person name="Turgeon B."/>
            <person name="Goodwin S."/>
            <person name="Spatafora J."/>
            <person name="Crous P."/>
            <person name="Grigoriev I."/>
        </authorList>
    </citation>
    <scope>NUCLEOTIDE SEQUENCE</scope>
    <source>
        <strain evidence="2">CBS 107.79</strain>
    </source>
</reference>
<feature type="non-terminal residue" evidence="2">
    <location>
        <position position="1"/>
    </location>
</feature>
<protein>
    <submittedName>
        <fullName evidence="2">HET-domain-containing protein</fullName>
    </submittedName>
</protein>
<feature type="non-terminal residue" evidence="2">
    <location>
        <position position="148"/>
    </location>
</feature>
<proteinExistence type="predicted"/>
<evidence type="ECO:0000313" key="3">
    <source>
        <dbReference type="Proteomes" id="UP000800036"/>
    </source>
</evidence>
<evidence type="ECO:0000313" key="2">
    <source>
        <dbReference type="EMBL" id="KAF1967511.1"/>
    </source>
</evidence>
<dbReference type="InterPro" id="IPR010730">
    <property type="entry name" value="HET"/>
</dbReference>
<feature type="domain" description="Heterokaryon incompatibility" evidence="1">
    <location>
        <begin position="57"/>
        <end position="140"/>
    </location>
</feature>
<dbReference type="Pfam" id="PF06985">
    <property type="entry name" value="HET"/>
    <property type="match status" value="1"/>
</dbReference>
<sequence length="148" mass="17024">LPIQRDDLDIPFVKRRVENCQAYHDMNCSPIKQTPVNLRVIDCLSGQVVDAPELCQYTAMSYVWSQCEQFGGGPEHRSSILEQLPRLMKDCVKLTIKPDYRYLWCDRYCIDQSDERQLSFQIRQMDSVYANAEVTIVAAAYIDGLPGI</sequence>
<dbReference type="Proteomes" id="UP000800036">
    <property type="component" value="Unassembled WGS sequence"/>
</dbReference>
<name>A0A6A5URD2_9PLEO</name>
<evidence type="ECO:0000259" key="1">
    <source>
        <dbReference type="Pfam" id="PF06985"/>
    </source>
</evidence>
<dbReference type="PANTHER" id="PTHR33112:SF1">
    <property type="entry name" value="HETEROKARYON INCOMPATIBILITY DOMAIN-CONTAINING PROTEIN"/>
    <property type="match status" value="1"/>
</dbReference>
<accession>A0A6A5URD2</accession>
<dbReference type="EMBL" id="ML976731">
    <property type="protein sequence ID" value="KAF1967511.1"/>
    <property type="molecule type" value="Genomic_DNA"/>
</dbReference>
<dbReference type="AlphaFoldDB" id="A0A6A5URD2"/>
<dbReference type="PANTHER" id="PTHR33112">
    <property type="entry name" value="DOMAIN PROTEIN, PUTATIVE-RELATED"/>
    <property type="match status" value="1"/>
</dbReference>